<dbReference type="EMBL" id="BAABIY010000030">
    <property type="protein sequence ID" value="GAA5099205.1"/>
    <property type="molecule type" value="Genomic_DNA"/>
</dbReference>
<gene>
    <name evidence="1" type="ORF">GCM10023260_10090</name>
</gene>
<comment type="caution">
    <text evidence="1">The sequence shown here is derived from an EMBL/GenBank/DDBJ whole genome shotgun (WGS) entry which is preliminary data.</text>
</comment>
<evidence type="ECO:0000313" key="2">
    <source>
        <dbReference type="Proteomes" id="UP001501525"/>
    </source>
</evidence>
<evidence type="ECO:0000313" key="1">
    <source>
        <dbReference type="EMBL" id="GAA5099205.1"/>
    </source>
</evidence>
<dbReference type="RefSeq" id="WP_345096898.1">
    <property type="nucleotide sequence ID" value="NZ_BAABIY010000030.1"/>
</dbReference>
<evidence type="ECO:0008006" key="3">
    <source>
        <dbReference type="Google" id="ProtNLM"/>
    </source>
</evidence>
<name>A0ABP9MRS2_9HYPH</name>
<accession>A0ABP9MRS2</accession>
<protein>
    <recommendedName>
        <fullName evidence="3">Phage protein</fullName>
    </recommendedName>
</protein>
<reference evidence="2" key="1">
    <citation type="journal article" date="2019" name="Int. J. Syst. Evol. Microbiol.">
        <title>The Global Catalogue of Microorganisms (GCM) 10K type strain sequencing project: providing services to taxonomists for standard genome sequencing and annotation.</title>
        <authorList>
            <consortium name="The Broad Institute Genomics Platform"/>
            <consortium name="The Broad Institute Genome Sequencing Center for Infectious Disease"/>
            <person name="Wu L."/>
            <person name="Ma J."/>
        </authorList>
    </citation>
    <scope>NUCLEOTIDE SEQUENCE [LARGE SCALE GENOMIC DNA]</scope>
    <source>
        <strain evidence="2">JCM 17706</strain>
    </source>
</reference>
<keyword evidence="2" id="KW-1185">Reference proteome</keyword>
<proteinExistence type="predicted"/>
<sequence length="690" mass="76935">MAYIPYSRIVDDVSDNKGASSVKKGRGYQGKKTTGYIPYSRIIDDDETASFNSKSTTDDFSFDDKDLTWWDALRSHGTSGLTAGYSDEIQAVNEAGLTDYWRGDKRAEEIYNRRVVEERAYQNALKKKYPWLSSGAYIAGSILPTLASLGIPALNFLRAGTTLGSLGRGALVGAGSGALHGSGAGEGYNDTLNSALAGAAGGAVLTPVAALGGNLVSKLGGAAINTLKSPPLVRNYFNPAHKEISNKALREVAKHLYDNKTKNFTERLSSEPHEVFLTDMNEKLRQALWNSSKTNEDVFNILKQAHEKRLGGVVQRLDDMMEQTIAPYQHRDTLSRTLKQQGDMAHGPLYAQAYRTPIGKEHYPTLNRLFEEEAFQEAVERAVKTLRKDIRNAKPEMFDSRDFRHINYKPTMELLDQIKRSLDYFYRKNKNFGDNQMASVYQSLKKDLVEIADKVSPIYKVARGSAEKYEGFEEAIKQGRRALHTKLEKSVERDAVKENLSKGNWSEQNNTYKMGLRDALDDLLRKKSDPINEFSNLLKQDLASENLERIIGPERFSTFKKAVDKEKFYSDASPKGYQEFQGTPGVSLFDGVRVPHSIPDVPVQAFKLARNIFFHPNAPEALQAKQELERGIAKLATFGVKGMERNEIAKLIQSALKWHHAEVLTDGGLKIVSRAIAKGLGPSVSIEYAK</sequence>
<organism evidence="1 2">
    <name type="scientific">Bartonella acomydis</name>
    <dbReference type="NCBI Taxonomy" id="686234"/>
    <lineage>
        <taxon>Bacteria</taxon>
        <taxon>Pseudomonadati</taxon>
        <taxon>Pseudomonadota</taxon>
        <taxon>Alphaproteobacteria</taxon>
        <taxon>Hyphomicrobiales</taxon>
        <taxon>Bartonellaceae</taxon>
        <taxon>Bartonella</taxon>
    </lineage>
</organism>
<dbReference type="Proteomes" id="UP001501525">
    <property type="component" value="Unassembled WGS sequence"/>
</dbReference>